<feature type="signal peptide" evidence="3">
    <location>
        <begin position="1"/>
        <end position="32"/>
    </location>
</feature>
<evidence type="ECO:0000256" key="1">
    <source>
        <dbReference type="ARBA" id="ARBA00022729"/>
    </source>
</evidence>
<dbReference type="InterPro" id="IPR052913">
    <property type="entry name" value="Glycopeptide_resist_protein"/>
</dbReference>
<evidence type="ECO:0000313" key="6">
    <source>
        <dbReference type="Proteomes" id="UP000798488"/>
    </source>
</evidence>
<dbReference type="InterPro" id="IPR011098">
    <property type="entry name" value="G5_dom"/>
</dbReference>
<name>A0A9D2WNP4_9FIRM</name>
<dbReference type="Pfam" id="PF12229">
    <property type="entry name" value="PG_binding_4"/>
    <property type="match status" value="1"/>
</dbReference>
<feature type="region of interest" description="Disordered" evidence="2">
    <location>
        <begin position="456"/>
        <end position="509"/>
    </location>
</feature>
<dbReference type="PROSITE" id="PS51109">
    <property type="entry name" value="G5"/>
    <property type="match status" value="1"/>
</dbReference>
<dbReference type="SMART" id="SM01208">
    <property type="entry name" value="G5"/>
    <property type="match status" value="1"/>
</dbReference>
<comment type="caution">
    <text evidence="5">The sequence shown here is derived from an EMBL/GenBank/DDBJ whole genome shotgun (WGS) entry which is preliminary data.</text>
</comment>
<dbReference type="AlphaFoldDB" id="A0A9D2WNP4"/>
<evidence type="ECO:0000259" key="4">
    <source>
        <dbReference type="PROSITE" id="PS51109"/>
    </source>
</evidence>
<protein>
    <submittedName>
        <fullName evidence="5">Vancomycin B-type resistance protein VanW</fullName>
    </submittedName>
</protein>
<dbReference type="Proteomes" id="UP000798488">
    <property type="component" value="Unassembled WGS sequence"/>
</dbReference>
<proteinExistence type="predicted"/>
<dbReference type="InterPro" id="IPR022029">
    <property type="entry name" value="YoaR-like_PG-bd"/>
</dbReference>
<dbReference type="EMBL" id="LSRS01000009">
    <property type="protein sequence ID" value="KAF1083827.1"/>
    <property type="molecule type" value="Genomic_DNA"/>
</dbReference>
<keyword evidence="1 3" id="KW-0732">Signal</keyword>
<dbReference type="PANTHER" id="PTHR35788:SF1">
    <property type="entry name" value="EXPORTED PROTEIN"/>
    <property type="match status" value="1"/>
</dbReference>
<evidence type="ECO:0000256" key="2">
    <source>
        <dbReference type="SAM" id="MobiDB-lite"/>
    </source>
</evidence>
<sequence>MAPRKKNKYKLIRFGLLLLLFLALGVIATAMANDNCFSNPNTATDILPPGTTVLGVDLSKLSKQAAMTKLLHLEQQLQKQKVKIAYQGTDHEVTLGALGLSLNASKTIDQVLENANQMGIIKRWQARLHLIGQQPAVINLDRNKVKSALQTIVNPLYIPAMNAGPTVNSQGQVMVQPAKDGFRVEIDQFTKQLLEMINSNNDLSLELTTAKIKPELSTEEVTKWNIKEMIAQYTTRFNSALTGRTQNIKIAADVLDGLVVAPGEIISFNDVVGPREVDKGYQNAGIIVGNTLTEGIGGGICQVATTLYNAVLLADLDIVQRGNHNIPISYAPIGLDAAVSYGSLDLKFKNNTGSHMLIKTSVEGNYITVRIYGNNEKGKNIQLKSWVTETIEPKVVYKVDPSLEPEQSKELQKGASGYRAQAQRIVTVNGKVEQEALPSSYYLPVEQIIAVQSETQIPGHEPVEEPQEEEPDEEPENETTGDSADPGPTPDRPEIKPGIPLPNSPAENI</sequence>
<dbReference type="OrthoDB" id="9797191at2"/>
<dbReference type="Gene3D" id="2.20.230.10">
    <property type="entry name" value="Resuscitation-promoting factor rpfb"/>
    <property type="match status" value="1"/>
</dbReference>
<gene>
    <name evidence="5" type="primary">vanW_2</name>
    <name evidence="5" type="ORF">SPSYN_02983</name>
</gene>
<organism evidence="5 6">
    <name type="scientific">Sporotomaculum syntrophicum</name>
    <dbReference type="NCBI Taxonomy" id="182264"/>
    <lineage>
        <taxon>Bacteria</taxon>
        <taxon>Bacillati</taxon>
        <taxon>Bacillota</taxon>
        <taxon>Clostridia</taxon>
        <taxon>Eubacteriales</taxon>
        <taxon>Desulfallaceae</taxon>
        <taxon>Sporotomaculum</taxon>
    </lineage>
</organism>
<dbReference type="Pfam" id="PF07501">
    <property type="entry name" value="G5"/>
    <property type="match status" value="1"/>
</dbReference>
<dbReference type="RefSeq" id="WP_161823251.1">
    <property type="nucleotide sequence ID" value="NZ_LSRS01000009.1"/>
</dbReference>
<evidence type="ECO:0000313" key="5">
    <source>
        <dbReference type="EMBL" id="KAF1083827.1"/>
    </source>
</evidence>
<feature type="compositionally biased region" description="Acidic residues" evidence="2">
    <location>
        <begin position="464"/>
        <end position="479"/>
    </location>
</feature>
<dbReference type="InterPro" id="IPR007391">
    <property type="entry name" value="Vancomycin_resist_VanW"/>
</dbReference>
<keyword evidence="6" id="KW-1185">Reference proteome</keyword>
<feature type="chain" id="PRO_5039182854" evidence="3">
    <location>
        <begin position="33"/>
        <end position="509"/>
    </location>
</feature>
<reference evidence="5" key="1">
    <citation type="submission" date="2016-02" db="EMBL/GenBank/DDBJ databases">
        <title>Draft Genome Sequence of Sporotomaculum syntrophicum Strain FB, a Syntrophic Benzoate Degrader.</title>
        <authorList>
            <person name="Nobu M.K."/>
            <person name="Narihiro T."/>
            <person name="Qiu Y.-L."/>
            <person name="Ohashi A."/>
            <person name="Liu W.-T."/>
            <person name="Yuji S."/>
        </authorList>
    </citation>
    <scope>NUCLEOTIDE SEQUENCE</scope>
    <source>
        <strain evidence="5">FB</strain>
    </source>
</reference>
<dbReference type="Pfam" id="PF04294">
    <property type="entry name" value="VanW"/>
    <property type="match status" value="1"/>
</dbReference>
<dbReference type="PANTHER" id="PTHR35788">
    <property type="entry name" value="EXPORTED PROTEIN-RELATED"/>
    <property type="match status" value="1"/>
</dbReference>
<evidence type="ECO:0000256" key="3">
    <source>
        <dbReference type="SAM" id="SignalP"/>
    </source>
</evidence>
<feature type="domain" description="G5" evidence="4">
    <location>
        <begin position="377"/>
        <end position="455"/>
    </location>
</feature>
<accession>A0A9D2WNP4</accession>